<evidence type="ECO:0000256" key="1">
    <source>
        <dbReference type="SAM" id="Phobius"/>
    </source>
</evidence>
<organism evidence="2 3">
    <name type="scientific">Podospora australis</name>
    <dbReference type="NCBI Taxonomy" id="1536484"/>
    <lineage>
        <taxon>Eukaryota</taxon>
        <taxon>Fungi</taxon>
        <taxon>Dikarya</taxon>
        <taxon>Ascomycota</taxon>
        <taxon>Pezizomycotina</taxon>
        <taxon>Sordariomycetes</taxon>
        <taxon>Sordariomycetidae</taxon>
        <taxon>Sordariales</taxon>
        <taxon>Podosporaceae</taxon>
        <taxon>Podospora</taxon>
    </lineage>
</organism>
<dbReference type="EMBL" id="MU864350">
    <property type="protein sequence ID" value="KAK4193881.1"/>
    <property type="molecule type" value="Genomic_DNA"/>
</dbReference>
<dbReference type="Proteomes" id="UP001302126">
    <property type="component" value="Unassembled WGS sequence"/>
</dbReference>
<keyword evidence="1" id="KW-0812">Transmembrane</keyword>
<reference evidence="2" key="2">
    <citation type="submission" date="2023-05" db="EMBL/GenBank/DDBJ databases">
        <authorList>
            <consortium name="Lawrence Berkeley National Laboratory"/>
            <person name="Steindorff A."/>
            <person name="Hensen N."/>
            <person name="Bonometti L."/>
            <person name="Westerberg I."/>
            <person name="Brannstrom I.O."/>
            <person name="Guillou S."/>
            <person name="Cros-Aarteil S."/>
            <person name="Calhoun S."/>
            <person name="Haridas S."/>
            <person name="Kuo A."/>
            <person name="Mondo S."/>
            <person name="Pangilinan J."/>
            <person name="Riley R."/>
            <person name="Labutti K."/>
            <person name="Andreopoulos B."/>
            <person name="Lipzen A."/>
            <person name="Chen C."/>
            <person name="Yanf M."/>
            <person name="Daum C."/>
            <person name="Ng V."/>
            <person name="Clum A."/>
            <person name="Ohm R."/>
            <person name="Martin F."/>
            <person name="Silar P."/>
            <person name="Natvig D."/>
            <person name="Lalanne C."/>
            <person name="Gautier V."/>
            <person name="Ament-Velasquez S.L."/>
            <person name="Kruys A."/>
            <person name="Hutchinson M.I."/>
            <person name="Powell A.J."/>
            <person name="Barry K."/>
            <person name="Miller A.N."/>
            <person name="Grigoriev I.V."/>
            <person name="Debuchy R."/>
            <person name="Gladieux P."/>
            <person name="Thoren M.H."/>
            <person name="Johannesson H."/>
        </authorList>
    </citation>
    <scope>NUCLEOTIDE SEQUENCE</scope>
    <source>
        <strain evidence="2">PSN309</strain>
    </source>
</reference>
<comment type="caution">
    <text evidence="2">The sequence shown here is derived from an EMBL/GenBank/DDBJ whole genome shotgun (WGS) entry which is preliminary data.</text>
</comment>
<proteinExistence type="predicted"/>
<reference evidence="2" key="1">
    <citation type="journal article" date="2023" name="Mol. Phylogenet. Evol.">
        <title>Genome-scale phylogeny and comparative genomics of the fungal order Sordariales.</title>
        <authorList>
            <person name="Hensen N."/>
            <person name="Bonometti L."/>
            <person name="Westerberg I."/>
            <person name="Brannstrom I.O."/>
            <person name="Guillou S."/>
            <person name="Cros-Aarteil S."/>
            <person name="Calhoun S."/>
            <person name="Haridas S."/>
            <person name="Kuo A."/>
            <person name="Mondo S."/>
            <person name="Pangilinan J."/>
            <person name="Riley R."/>
            <person name="LaButti K."/>
            <person name="Andreopoulos B."/>
            <person name="Lipzen A."/>
            <person name="Chen C."/>
            <person name="Yan M."/>
            <person name="Daum C."/>
            <person name="Ng V."/>
            <person name="Clum A."/>
            <person name="Steindorff A."/>
            <person name="Ohm R.A."/>
            <person name="Martin F."/>
            <person name="Silar P."/>
            <person name="Natvig D.O."/>
            <person name="Lalanne C."/>
            <person name="Gautier V."/>
            <person name="Ament-Velasquez S.L."/>
            <person name="Kruys A."/>
            <person name="Hutchinson M.I."/>
            <person name="Powell A.J."/>
            <person name="Barry K."/>
            <person name="Miller A.N."/>
            <person name="Grigoriev I.V."/>
            <person name="Debuchy R."/>
            <person name="Gladieux P."/>
            <person name="Hiltunen Thoren M."/>
            <person name="Johannesson H."/>
        </authorList>
    </citation>
    <scope>NUCLEOTIDE SEQUENCE</scope>
    <source>
        <strain evidence="2">PSN309</strain>
    </source>
</reference>
<accession>A0AAN7AM77</accession>
<evidence type="ECO:0000313" key="3">
    <source>
        <dbReference type="Proteomes" id="UP001302126"/>
    </source>
</evidence>
<protein>
    <submittedName>
        <fullName evidence="2">Uncharacterized protein</fullName>
    </submittedName>
</protein>
<dbReference type="AlphaFoldDB" id="A0AAN7AM77"/>
<feature type="transmembrane region" description="Helical" evidence="1">
    <location>
        <begin position="63"/>
        <end position="80"/>
    </location>
</feature>
<sequence>MAYGIWNDNVSTPGKRQPLLEKLQLLLKSPVIAARSTATSDSTLTPNPKSLCRLLTTAMHSPTIIQLALVLISGVWALVLPRPPPQNRTFFDTWGRVYPKRLCPWEMVDFCCDSLDWSGPQVKCVGAGNSRTRSCLQPATMQRLQTTTDVLLLPARTNTAKSPTVLVDSSNDSASSLLIRPGPLVVQVLVVLGTPSQPDVGLSF</sequence>
<keyword evidence="1" id="KW-0472">Membrane</keyword>
<keyword evidence="1" id="KW-1133">Transmembrane helix</keyword>
<keyword evidence="3" id="KW-1185">Reference proteome</keyword>
<evidence type="ECO:0000313" key="2">
    <source>
        <dbReference type="EMBL" id="KAK4193881.1"/>
    </source>
</evidence>
<name>A0AAN7AM77_9PEZI</name>
<gene>
    <name evidence="2" type="ORF">QBC35DRAFT_468752</name>
</gene>